<protein>
    <submittedName>
        <fullName evidence="1">Uncharacterized protein</fullName>
    </submittedName>
</protein>
<dbReference type="EMBL" id="CYSE01000001">
    <property type="protein sequence ID" value="CUH75709.1"/>
    <property type="molecule type" value="Genomic_DNA"/>
</dbReference>
<accession>A0A0P1GJT9</accession>
<proteinExistence type="predicted"/>
<dbReference type="AlphaFoldDB" id="A0A0P1GJT9"/>
<gene>
    <name evidence="1" type="ORF">TRN7648_00578</name>
</gene>
<sequence>MPKALVCVLAAILGPRRDGCDALKASSLRQDFTTLSKHDGNIFPHGRLRMT</sequence>
<reference evidence="1 2" key="1">
    <citation type="submission" date="2015-09" db="EMBL/GenBank/DDBJ databases">
        <authorList>
            <consortium name="Swine Surveillance"/>
        </authorList>
    </citation>
    <scope>NUCLEOTIDE SEQUENCE [LARGE SCALE GENOMIC DNA]</scope>
    <source>
        <strain evidence="1 2">CECT 7648</strain>
    </source>
</reference>
<evidence type="ECO:0000313" key="1">
    <source>
        <dbReference type="EMBL" id="CUH75709.1"/>
    </source>
</evidence>
<keyword evidence="2" id="KW-1185">Reference proteome</keyword>
<evidence type="ECO:0000313" key="2">
    <source>
        <dbReference type="Proteomes" id="UP000054935"/>
    </source>
</evidence>
<dbReference type="Proteomes" id="UP000054935">
    <property type="component" value="Unassembled WGS sequence"/>
</dbReference>
<dbReference type="STRING" id="441103.TRN7648_00578"/>
<organism evidence="1 2">
    <name type="scientific">Tropicibacter naphthalenivorans</name>
    <dbReference type="NCBI Taxonomy" id="441103"/>
    <lineage>
        <taxon>Bacteria</taxon>
        <taxon>Pseudomonadati</taxon>
        <taxon>Pseudomonadota</taxon>
        <taxon>Alphaproteobacteria</taxon>
        <taxon>Rhodobacterales</taxon>
        <taxon>Roseobacteraceae</taxon>
        <taxon>Tropicibacter</taxon>
    </lineage>
</organism>
<name>A0A0P1GJT9_9RHOB</name>